<feature type="region of interest" description="Disordered" evidence="1">
    <location>
        <begin position="1"/>
        <end position="39"/>
    </location>
</feature>
<dbReference type="AlphaFoldDB" id="A0A0F7ZPW3"/>
<name>A0A0F7ZPW3_9HYPO</name>
<feature type="compositionally biased region" description="Basic and acidic residues" evidence="1">
    <location>
        <begin position="131"/>
        <end position="165"/>
    </location>
</feature>
<reference evidence="2 3" key="1">
    <citation type="journal article" date="2014" name="Genome Biol. Evol.">
        <title>Comparative genomics and transcriptomics analyses reveal divergent lifestyle features of nematode endoparasitic fungus Hirsutella minnesotensis.</title>
        <authorList>
            <person name="Lai Y."/>
            <person name="Liu K."/>
            <person name="Zhang X."/>
            <person name="Zhang X."/>
            <person name="Li K."/>
            <person name="Wang N."/>
            <person name="Shu C."/>
            <person name="Wu Y."/>
            <person name="Wang C."/>
            <person name="Bushley K.E."/>
            <person name="Xiang M."/>
            <person name="Liu X."/>
        </authorList>
    </citation>
    <scope>NUCLEOTIDE SEQUENCE [LARGE SCALE GENOMIC DNA]</scope>
    <source>
        <strain evidence="2 3">3608</strain>
    </source>
</reference>
<accession>A0A0F7ZPW3</accession>
<keyword evidence="3" id="KW-1185">Reference proteome</keyword>
<feature type="compositionally biased region" description="Polar residues" evidence="1">
    <location>
        <begin position="14"/>
        <end position="27"/>
    </location>
</feature>
<protein>
    <submittedName>
        <fullName evidence="2">Uncharacterized protein</fullName>
    </submittedName>
</protein>
<organism evidence="2 3">
    <name type="scientific">Hirsutella minnesotensis 3608</name>
    <dbReference type="NCBI Taxonomy" id="1043627"/>
    <lineage>
        <taxon>Eukaryota</taxon>
        <taxon>Fungi</taxon>
        <taxon>Dikarya</taxon>
        <taxon>Ascomycota</taxon>
        <taxon>Pezizomycotina</taxon>
        <taxon>Sordariomycetes</taxon>
        <taxon>Hypocreomycetidae</taxon>
        <taxon>Hypocreales</taxon>
        <taxon>Ophiocordycipitaceae</taxon>
        <taxon>Hirsutella</taxon>
    </lineage>
</organism>
<dbReference type="Proteomes" id="UP000054481">
    <property type="component" value="Unassembled WGS sequence"/>
</dbReference>
<feature type="region of interest" description="Disordered" evidence="1">
    <location>
        <begin position="122"/>
        <end position="165"/>
    </location>
</feature>
<proteinExistence type="predicted"/>
<dbReference type="EMBL" id="KQ030512">
    <property type="protein sequence ID" value="KJZ76200.1"/>
    <property type="molecule type" value="Genomic_DNA"/>
</dbReference>
<sequence>MHETSPRQVPPNENGINEGQPHSATSQEQRRSRSHLFPQPLTAEKQAMIERSIDGTRLVLSMLLRTQAQPQYQRWSAENRQATVEAIVSIRNSLQYQMAKYEEALASRKVWMNEQRALAQLRTAAAATSRDPSRRPEASFRRAPDADRDGSSSDINRNLERNLER</sequence>
<evidence type="ECO:0000256" key="1">
    <source>
        <dbReference type="SAM" id="MobiDB-lite"/>
    </source>
</evidence>
<gene>
    <name evidence="2" type="ORF">HIM_04282</name>
</gene>
<evidence type="ECO:0000313" key="2">
    <source>
        <dbReference type="EMBL" id="KJZ76200.1"/>
    </source>
</evidence>
<evidence type="ECO:0000313" key="3">
    <source>
        <dbReference type="Proteomes" id="UP000054481"/>
    </source>
</evidence>